<comment type="caution">
    <text evidence="2">The sequence shown here is derived from an EMBL/GenBank/DDBJ whole genome shotgun (WGS) entry which is preliminary data.</text>
</comment>
<keyword evidence="2" id="KW-0489">Methyltransferase</keyword>
<dbReference type="PANTHER" id="PTHR43591:SF24">
    <property type="entry name" value="2-METHOXY-6-POLYPRENYL-1,4-BENZOQUINOL METHYLASE, MITOCHONDRIAL"/>
    <property type="match status" value="1"/>
</dbReference>
<accession>A0A1Y2N9D7</accession>
<keyword evidence="2" id="KW-0808">Transferase</keyword>
<evidence type="ECO:0000313" key="2">
    <source>
        <dbReference type="EMBL" id="OSY44085.1"/>
    </source>
</evidence>
<dbReference type="Pfam" id="PF08241">
    <property type="entry name" value="Methyltransf_11"/>
    <property type="match status" value="1"/>
</dbReference>
<dbReference type="EC" id="2.1.1.197" evidence="2"/>
<dbReference type="CDD" id="cd02440">
    <property type="entry name" value="AdoMet_MTases"/>
    <property type="match status" value="1"/>
</dbReference>
<dbReference type="PANTHER" id="PTHR43591">
    <property type="entry name" value="METHYLTRANSFERASE"/>
    <property type="match status" value="1"/>
</dbReference>
<dbReference type="STRING" id="2074.BG845_00205"/>
<sequence>MRSLWSGADYRPLSSLLAPAARDLVDAVAPGGTEQVLDVAAGTGSAALELRERGAAVLATDLAPRMVELGRERTAGTGIVWLEGDAEDLPLPDGVADVVVSSFGMIFAPRPEVVLAELRRVLVPGGRLGFTAWTPDGFMGRMSTVMRTHTGTPPGVADPLDWGRPEAVEQRLSGFTGIRIAERGLPWHFDSPAAMTTFLRRHSPAHAAAAAGPVGRATAMFDDIEALAGAPDRPVRLDAGYLVVDATLPSR</sequence>
<dbReference type="EMBL" id="MIGB01000001">
    <property type="protein sequence ID" value="OSY44085.1"/>
    <property type="molecule type" value="Genomic_DNA"/>
</dbReference>
<dbReference type="GO" id="GO:0102130">
    <property type="term" value="F:malonyl-CoA methyltransferase activity"/>
    <property type="evidence" value="ECO:0007669"/>
    <property type="project" value="UniProtKB-EC"/>
</dbReference>
<dbReference type="AlphaFoldDB" id="A0A1Y2N9D7"/>
<feature type="domain" description="Methyltransferase type 11" evidence="1">
    <location>
        <begin position="37"/>
        <end position="128"/>
    </location>
</feature>
<proteinExistence type="predicted"/>
<evidence type="ECO:0000313" key="3">
    <source>
        <dbReference type="Proteomes" id="UP000194360"/>
    </source>
</evidence>
<dbReference type="GO" id="GO:0032259">
    <property type="term" value="P:methylation"/>
    <property type="evidence" value="ECO:0007669"/>
    <property type="project" value="UniProtKB-KW"/>
</dbReference>
<organism evidence="2 3">
    <name type="scientific">Pseudonocardia autotrophica</name>
    <name type="common">Amycolata autotrophica</name>
    <name type="synonym">Nocardia autotrophica</name>
    <dbReference type="NCBI Taxonomy" id="2074"/>
    <lineage>
        <taxon>Bacteria</taxon>
        <taxon>Bacillati</taxon>
        <taxon>Actinomycetota</taxon>
        <taxon>Actinomycetes</taxon>
        <taxon>Pseudonocardiales</taxon>
        <taxon>Pseudonocardiaceae</taxon>
        <taxon>Pseudonocardia</taxon>
    </lineage>
</organism>
<dbReference type="Proteomes" id="UP000194360">
    <property type="component" value="Unassembled WGS sequence"/>
</dbReference>
<dbReference type="GO" id="GO:0008757">
    <property type="term" value="F:S-adenosylmethionine-dependent methyltransferase activity"/>
    <property type="evidence" value="ECO:0007669"/>
    <property type="project" value="InterPro"/>
</dbReference>
<keyword evidence="3" id="KW-1185">Reference proteome</keyword>
<gene>
    <name evidence="2" type="primary">bioC_1</name>
    <name evidence="2" type="ORF">BG845_00205</name>
</gene>
<evidence type="ECO:0000259" key="1">
    <source>
        <dbReference type="Pfam" id="PF08241"/>
    </source>
</evidence>
<dbReference type="Gene3D" id="3.40.50.150">
    <property type="entry name" value="Vaccinia Virus protein VP39"/>
    <property type="match status" value="1"/>
</dbReference>
<dbReference type="InterPro" id="IPR029063">
    <property type="entry name" value="SAM-dependent_MTases_sf"/>
</dbReference>
<reference evidence="2 3" key="1">
    <citation type="submission" date="2016-09" db="EMBL/GenBank/DDBJ databases">
        <title>Pseudonocardia autotrophica DSM535, a candidate organism with high potential of specific P450 cytochromes.</title>
        <authorList>
            <person name="Grumaz C."/>
            <person name="Vainshtein Y."/>
            <person name="Kirstahler P."/>
            <person name="Sohn K."/>
        </authorList>
    </citation>
    <scope>NUCLEOTIDE SEQUENCE [LARGE SCALE GENOMIC DNA]</scope>
    <source>
        <strain evidence="2 3">DSM 535</strain>
    </source>
</reference>
<dbReference type="InterPro" id="IPR013216">
    <property type="entry name" value="Methyltransf_11"/>
</dbReference>
<name>A0A1Y2N9D7_PSEAH</name>
<dbReference type="SUPFAM" id="SSF53335">
    <property type="entry name" value="S-adenosyl-L-methionine-dependent methyltransferases"/>
    <property type="match status" value="1"/>
</dbReference>
<protein>
    <submittedName>
        <fullName evidence="2">Malonyl-[acyl-carrier protein] O-methyltransferase</fullName>
        <ecNumber evidence="2">2.1.1.197</ecNumber>
    </submittedName>
</protein>